<organism evidence="1 2">
    <name type="scientific">Marinobacterium aestuarii</name>
    <dbReference type="NCBI Taxonomy" id="1821621"/>
    <lineage>
        <taxon>Bacteria</taxon>
        <taxon>Pseudomonadati</taxon>
        <taxon>Pseudomonadota</taxon>
        <taxon>Gammaproteobacteria</taxon>
        <taxon>Oceanospirillales</taxon>
        <taxon>Oceanospirillaceae</taxon>
        <taxon>Marinobacterium</taxon>
    </lineage>
</organism>
<reference evidence="2" key="1">
    <citation type="submission" date="2016-05" db="EMBL/GenBank/DDBJ databases">
        <authorList>
            <person name="Baek K."/>
            <person name="Yang S.-J."/>
        </authorList>
    </citation>
    <scope>NUCLEOTIDE SEQUENCE [LARGE SCALE GENOMIC DNA]</scope>
    <source>
        <strain evidence="2">ST58-10</strain>
    </source>
</reference>
<dbReference type="EMBL" id="CP015839">
    <property type="protein sequence ID" value="ANG64602.1"/>
    <property type="molecule type" value="Genomic_DNA"/>
</dbReference>
<evidence type="ECO:0000313" key="2">
    <source>
        <dbReference type="Proteomes" id="UP000078070"/>
    </source>
</evidence>
<proteinExistence type="predicted"/>
<dbReference type="STRING" id="1821621.A8C75_20410"/>
<evidence type="ECO:0000313" key="1">
    <source>
        <dbReference type="EMBL" id="ANG64602.1"/>
    </source>
</evidence>
<keyword evidence="2" id="KW-1185">Reference proteome</keyword>
<dbReference type="InterPro" id="IPR013362">
    <property type="entry name" value="Pilus_4_PilV"/>
</dbReference>
<dbReference type="NCBIfam" id="TIGR02523">
    <property type="entry name" value="type_IV_pilV"/>
    <property type="match status" value="1"/>
</dbReference>
<dbReference type="AlphaFoldDB" id="A0A1A9F3E8"/>
<reference evidence="1 2" key="2">
    <citation type="journal article" date="2018" name="Int. J. Syst. Evol. Microbiol.">
        <title>Marinobacterium aestuarii sp. nov., a benzene-degrading marine bacterium isolated from estuary sediment.</title>
        <authorList>
            <person name="Bae S.S."/>
            <person name="Jung J."/>
            <person name="Chung D."/>
            <person name="Baek K."/>
        </authorList>
    </citation>
    <scope>NUCLEOTIDE SEQUENCE [LARGE SCALE GENOMIC DNA]</scope>
    <source>
        <strain evidence="1 2">ST58-10</strain>
    </source>
</reference>
<protein>
    <submittedName>
        <fullName evidence="1">Type IV pilus modification protein PilV</fullName>
    </submittedName>
</protein>
<dbReference type="Proteomes" id="UP000078070">
    <property type="component" value="Chromosome"/>
</dbReference>
<accession>A0A1A9F3E8</accession>
<dbReference type="KEGG" id="mars:A8C75_20410"/>
<name>A0A1A9F3E8_9GAMM</name>
<gene>
    <name evidence="1" type="ORF">A8C75_20410</name>
</gene>
<sequence>MIEVLITLLVFSIGLLGMGAMYAQSLSISHNTYLRSLASIQAADMDERIRANPWAAADAYVMDGTQCLGLGSGAASVAVPVAPVDCATASCAVSQTVSWDLEQWCSANIDLFGGLFASAAITSTSGDYQIDLNWQERVSEQNNQRSIETRGFSYRLTP</sequence>